<feature type="domain" description="CRIC" evidence="6">
    <location>
        <begin position="99"/>
        <end position="202"/>
    </location>
</feature>
<dbReference type="InterPro" id="IPR011993">
    <property type="entry name" value="PH-like_dom_sf"/>
</dbReference>
<dbReference type="InterPro" id="IPR001849">
    <property type="entry name" value="PH_domain"/>
</dbReference>
<dbReference type="Gene3D" id="2.30.42.10">
    <property type="match status" value="1"/>
</dbReference>
<evidence type="ECO:0000259" key="3">
    <source>
        <dbReference type="PROSITE" id="PS50003"/>
    </source>
</evidence>
<keyword evidence="7" id="KW-1185">Reference proteome</keyword>
<evidence type="ECO:0000313" key="7">
    <source>
        <dbReference type="Proteomes" id="UP000887566"/>
    </source>
</evidence>
<dbReference type="SUPFAM" id="SSF50156">
    <property type="entry name" value="PDZ domain-like"/>
    <property type="match status" value="1"/>
</dbReference>
<comment type="similarity">
    <text evidence="1">Belongs to the CNKSR family.</text>
</comment>
<dbReference type="SMART" id="SM00454">
    <property type="entry name" value="SAM"/>
    <property type="match status" value="1"/>
</dbReference>
<dbReference type="InterPro" id="IPR036034">
    <property type="entry name" value="PDZ_sf"/>
</dbReference>
<dbReference type="PANTHER" id="PTHR12844">
    <property type="entry name" value="CONNECTOR ENCHANCER OF KINASE SUPPRESSOR OF RAS"/>
    <property type="match status" value="1"/>
</dbReference>
<feature type="domain" description="SAM" evidence="4">
    <location>
        <begin position="26"/>
        <end position="91"/>
    </location>
</feature>
<feature type="region of interest" description="Disordered" evidence="2">
    <location>
        <begin position="566"/>
        <end position="589"/>
    </location>
</feature>
<dbReference type="Pfam" id="PF17820">
    <property type="entry name" value="PDZ_6"/>
    <property type="match status" value="1"/>
</dbReference>
<organism evidence="7 8">
    <name type="scientific">Plectus sambesii</name>
    <dbReference type="NCBI Taxonomy" id="2011161"/>
    <lineage>
        <taxon>Eukaryota</taxon>
        <taxon>Metazoa</taxon>
        <taxon>Ecdysozoa</taxon>
        <taxon>Nematoda</taxon>
        <taxon>Chromadorea</taxon>
        <taxon>Plectida</taxon>
        <taxon>Plectina</taxon>
        <taxon>Plectoidea</taxon>
        <taxon>Plectidae</taxon>
        <taxon>Plectus</taxon>
    </lineage>
</organism>
<evidence type="ECO:0000259" key="6">
    <source>
        <dbReference type="PROSITE" id="PS51290"/>
    </source>
</evidence>
<dbReference type="Pfam" id="PF00169">
    <property type="entry name" value="PH"/>
    <property type="match status" value="1"/>
</dbReference>
<proteinExistence type="inferred from homology"/>
<evidence type="ECO:0000259" key="5">
    <source>
        <dbReference type="PROSITE" id="PS50106"/>
    </source>
</evidence>
<dbReference type="SUPFAM" id="SSF50729">
    <property type="entry name" value="PH domain-like"/>
    <property type="match status" value="1"/>
</dbReference>
<name>A0A914W941_9BILA</name>
<dbReference type="SMART" id="SM00228">
    <property type="entry name" value="PDZ"/>
    <property type="match status" value="1"/>
</dbReference>
<dbReference type="SUPFAM" id="SSF47769">
    <property type="entry name" value="SAM/Pointed domain"/>
    <property type="match status" value="1"/>
</dbReference>
<dbReference type="Gene3D" id="2.30.29.30">
    <property type="entry name" value="Pleckstrin-homology domain (PH domain)/Phosphotyrosine-binding domain (PTB)"/>
    <property type="match status" value="1"/>
</dbReference>
<dbReference type="WBParaSite" id="PSAMB.scaffold330size56329.g4929.t1">
    <property type="protein sequence ID" value="PSAMB.scaffold330size56329.g4929.t1"/>
    <property type="gene ID" value="PSAMB.scaffold330size56329.g4929"/>
</dbReference>
<protein>
    <submittedName>
        <fullName evidence="8">Connector enhancer of kinase suppressor of ras 2</fullName>
    </submittedName>
</protein>
<reference evidence="8" key="1">
    <citation type="submission" date="2022-11" db="UniProtKB">
        <authorList>
            <consortium name="WormBaseParasite"/>
        </authorList>
    </citation>
    <scope>IDENTIFICATION</scope>
</reference>
<feature type="compositionally biased region" description="Polar residues" evidence="2">
    <location>
        <begin position="899"/>
        <end position="926"/>
    </location>
</feature>
<evidence type="ECO:0000256" key="2">
    <source>
        <dbReference type="SAM" id="MobiDB-lite"/>
    </source>
</evidence>
<feature type="region of interest" description="Disordered" evidence="2">
    <location>
        <begin position="884"/>
        <end position="949"/>
    </location>
</feature>
<evidence type="ECO:0000259" key="4">
    <source>
        <dbReference type="PROSITE" id="PS50105"/>
    </source>
</evidence>
<evidence type="ECO:0000313" key="8">
    <source>
        <dbReference type="WBParaSite" id="PSAMB.scaffold330size56329.g4929.t1"/>
    </source>
</evidence>
<dbReference type="InterPro" id="IPR041489">
    <property type="entry name" value="PDZ_6"/>
</dbReference>
<sequence length="949" mass="105661">MYRVDNVVSLYGPPVPTAFVDLVQIWSVNDVVQWLRGLDDCVLPYIAAVAEAGIDGSRLLMLTYDDLVDMHISSVGVRQIIMQGVELLVNLCYNMEHENLQSLAMTLCVRARNLQHEMISVSPLAASIQQQPSAMQSRRQIVNLLNRLCVGVSYVAEETKKIVFWLDRSPFDRLRQYVALRNQIMDLVVSMVKAANVPSKDMLSSPTKIANNCEQLCFTCEQIIRDIDDPLILYTATLERAILRKTKPTCEWGVNLQSSYRGVHVISEVKMQSPADVCGKVDAGDEILQINGQTVVGWDLSKVAQRLAGHPSHDLMLLLKKRPRELLALLGAKSTPGTPQPVNRRAPARLPPPSPIDEQPPVAAAISPKKRRRSNSMTTPRTPLIKTPKTPLWNNDAASCAEPNRAAMGLFSPMEKRLPPWELAHVEPEPAGSLERRATICGGSPLNKRWTAHLTRNSCDPRPHSQWFQPTFASNSTNTDRAPVVVCRSRTMRGQPDKFVRSLIDNKLVDTEVDDVDDNIFSLPEEPAIGDEEDDPYAIDYAHIDLVDPKELEHLGIVPVDDQFDSAEWKQNRPRATRSSGSSVEDSPIMEALVDDLEAIRPFRRRQPQSSNIVAPFERSDSPSGPLSRSVESHEKLKRILGDDVPRQPVQSSFGSHKSPAVHRQHKMVRNEIALEGMAVSLTRMRPLQSVFKRNVSEGPPDALVASSRRKCESAGDLSPPDELKALSLTPCAALDRKTVEGWVRRRRLAGEPTASSNGGKWFKRWLALRSNILFMYESPLANEAEVVVAVAGFTVCDAPELKSSKKHVFKLVRDGWSFFFACYTFEDMKSWMNKIGLATIGYHQTEEERTTTDTISKGFVYFPVLSDPSSAAYQSLPQSTIFGTGPRFRNRKKAPPTGGSSLSVNRQGSMTSAHSGHSTDSTGTNKDIMDPLRPKGRRRKPIPCEMLP</sequence>
<dbReference type="PROSITE" id="PS51290">
    <property type="entry name" value="CRIC"/>
    <property type="match status" value="1"/>
</dbReference>
<dbReference type="InterPro" id="IPR013761">
    <property type="entry name" value="SAM/pointed_sf"/>
</dbReference>
<dbReference type="AlphaFoldDB" id="A0A914W941"/>
<dbReference type="CDD" id="cd06748">
    <property type="entry name" value="PDZ_CNK1_2_3-like"/>
    <property type="match status" value="1"/>
</dbReference>
<dbReference type="Proteomes" id="UP000887566">
    <property type="component" value="Unplaced"/>
</dbReference>
<dbReference type="InterPro" id="IPR001478">
    <property type="entry name" value="PDZ"/>
</dbReference>
<dbReference type="PROSITE" id="PS50003">
    <property type="entry name" value="PH_DOMAIN"/>
    <property type="match status" value="1"/>
</dbReference>
<dbReference type="InterPro" id="IPR001660">
    <property type="entry name" value="SAM"/>
</dbReference>
<feature type="region of interest" description="Disordered" evidence="2">
    <location>
        <begin position="604"/>
        <end position="634"/>
    </location>
</feature>
<evidence type="ECO:0000256" key="1">
    <source>
        <dbReference type="ARBA" id="ARBA00009498"/>
    </source>
</evidence>
<dbReference type="Pfam" id="PF10534">
    <property type="entry name" value="CRIC_ras_sig"/>
    <property type="match status" value="1"/>
</dbReference>
<feature type="region of interest" description="Disordered" evidence="2">
    <location>
        <begin position="332"/>
        <end position="395"/>
    </location>
</feature>
<dbReference type="InterPro" id="IPR017874">
    <property type="entry name" value="CRIC_domain"/>
</dbReference>
<accession>A0A914W941</accession>
<dbReference type="Gene3D" id="1.10.150.50">
    <property type="entry name" value="Transcription Factor, Ets-1"/>
    <property type="match status" value="1"/>
</dbReference>
<feature type="domain" description="PDZ" evidence="5">
    <location>
        <begin position="239"/>
        <end position="322"/>
    </location>
</feature>
<dbReference type="SMART" id="SM00233">
    <property type="entry name" value="PH"/>
    <property type="match status" value="1"/>
</dbReference>
<dbReference type="Pfam" id="PF07647">
    <property type="entry name" value="SAM_2"/>
    <property type="match status" value="1"/>
</dbReference>
<feature type="domain" description="PH" evidence="3">
    <location>
        <begin position="737"/>
        <end position="841"/>
    </location>
</feature>
<dbReference type="PROSITE" id="PS50106">
    <property type="entry name" value="PDZ"/>
    <property type="match status" value="1"/>
</dbReference>
<dbReference type="PROSITE" id="PS50105">
    <property type="entry name" value="SAM_DOMAIN"/>
    <property type="match status" value="1"/>
</dbReference>
<dbReference type="InterPro" id="IPR051566">
    <property type="entry name" value="CNKSR"/>
</dbReference>
<dbReference type="PANTHER" id="PTHR12844:SF42">
    <property type="entry name" value="CONNECTOR ENHANCER OF KSR PROTEIN CNK"/>
    <property type="match status" value="1"/>
</dbReference>